<keyword evidence="3" id="KW-1185">Reference proteome</keyword>
<proteinExistence type="predicted"/>
<dbReference type="SUPFAM" id="SSF46955">
    <property type="entry name" value="Putative DNA-binding domain"/>
    <property type="match status" value="1"/>
</dbReference>
<accession>A0ABS1TL51</accession>
<dbReference type="Proteomes" id="UP000623967">
    <property type="component" value="Unassembled WGS sequence"/>
</dbReference>
<dbReference type="InterPro" id="IPR041657">
    <property type="entry name" value="HTH_17"/>
</dbReference>
<sequence length="221" mass="25872">MVRLADQEQEQLWESVEILTKIDKEKAKTVFKAAVEKTFWQLQFAPTFLSSIRFTAPTTDQLVKLRETEKRVREAYNHEQKIEAYEYLLEYIEQFSELSEENTALTRRKLLASLLAQQNRSRKPARIKRPVYKGKIVTSEEGKSFYTTSEAAEKLGLSDQTIRRMCERGSIPKAYKTDGGHWRIPQEAFITTPKHDKKAQEFLRRMDMKNKEAGDVDEFDL</sequence>
<dbReference type="NCBIfam" id="TIGR01764">
    <property type="entry name" value="excise"/>
    <property type="match status" value="1"/>
</dbReference>
<dbReference type="Pfam" id="PF12728">
    <property type="entry name" value="HTH_17"/>
    <property type="match status" value="1"/>
</dbReference>
<protein>
    <submittedName>
        <fullName evidence="2">Helix-turn-helix domain-containing protein</fullName>
    </submittedName>
</protein>
<reference evidence="2 3" key="1">
    <citation type="submission" date="2021-01" db="EMBL/GenBank/DDBJ databases">
        <title>Genome public.</title>
        <authorList>
            <person name="Liu C."/>
            <person name="Sun Q."/>
        </authorList>
    </citation>
    <scope>NUCLEOTIDE SEQUENCE [LARGE SCALE GENOMIC DNA]</scope>
    <source>
        <strain evidence="2 3">YIM B02564</strain>
    </source>
</reference>
<dbReference type="RefSeq" id="WP_202653323.1">
    <property type="nucleotide sequence ID" value="NZ_JAESWB010000134.1"/>
</dbReference>
<dbReference type="EMBL" id="JAESWB010000134">
    <property type="protein sequence ID" value="MBL4952043.1"/>
    <property type="molecule type" value="Genomic_DNA"/>
</dbReference>
<organism evidence="2 3">
    <name type="scientific">Neobacillus paridis</name>
    <dbReference type="NCBI Taxonomy" id="2803862"/>
    <lineage>
        <taxon>Bacteria</taxon>
        <taxon>Bacillati</taxon>
        <taxon>Bacillota</taxon>
        <taxon>Bacilli</taxon>
        <taxon>Bacillales</taxon>
        <taxon>Bacillaceae</taxon>
        <taxon>Neobacillus</taxon>
    </lineage>
</organism>
<comment type="caution">
    <text evidence="2">The sequence shown here is derived from an EMBL/GenBank/DDBJ whole genome shotgun (WGS) entry which is preliminary data.</text>
</comment>
<dbReference type="InterPro" id="IPR009061">
    <property type="entry name" value="DNA-bd_dom_put_sf"/>
</dbReference>
<evidence type="ECO:0000313" key="3">
    <source>
        <dbReference type="Proteomes" id="UP000623967"/>
    </source>
</evidence>
<feature type="domain" description="Helix-turn-helix" evidence="1">
    <location>
        <begin position="145"/>
        <end position="189"/>
    </location>
</feature>
<dbReference type="InterPro" id="IPR010093">
    <property type="entry name" value="SinI_DNA-bd"/>
</dbReference>
<evidence type="ECO:0000313" key="2">
    <source>
        <dbReference type="EMBL" id="MBL4952043.1"/>
    </source>
</evidence>
<evidence type="ECO:0000259" key="1">
    <source>
        <dbReference type="Pfam" id="PF12728"/>
    </source>
</evidence>
<name>A0ABS1TL51_9BACI</name>
<gene>
    <name evidence="2" type="ORF">JK635_07445</name>
</gene>
<dbReference type="Gene3D" id="1.10.1660.10">
    <property type="match status" value="1"/>
</dbReference>